<protein>
    <recommendedName>
        <fullName evidence="1">MULE transposase domain-containing protein</fullName>
    </recommendedName>
</protein>
<dbReference type="HOGENOM" id="CLU_015060_1_1_1"/>
<dbReference type="InParanoid" id="B0WFS3"/>
<sequence>MALKARKLRYYWECKRRRHDRVGSAQCPARLITEIAANGVHRPIKTGTHSHEADPSKVQVENLIGFLKEGGRKNKGAKPSKVISDAGALVSSATQARLSKNAQRQIIKRVRTTFAPEPKKLEDINIPEELRTTIGGDKFYHGYVETERGDRAYLFTSVKELRRMKSARYWTADATFDVPATFRQLFSVHCSVAPCHNSTIPAFFALMTAKSEKCYRRVLEELVTIAAEHSIQLQPKRIFTDFEKSMQNAFDSVFPKAQRTGCFFHWTQALRRKMETLKIAAKVSKSPRLNDFFCMVKALAFVPHKDIPTVFDKLEESLPKIMIPWWEYVADTYVHGRVIGNHRSQPLFDPSVWSIYQNVLDSVPRNTNSHESWHARLIRLDAKKLKIYELIRELRQEQKSSEGKVHEILSARKGDRSTSSVIHDGQLLKVVVKYRGYDDKLDYLEAIAAYLH</sequence>
<dbReference type="VEuPathDB" id="VectorBase:CQUJHB007764"/>
<dbReference type="Proteomes" id="UP000002320">
    <property type="component" value="Unassembled WGS sequence"/>
</dbReference>
<dbReference type="KEGG" id="cqu:CpipJ_CPIJ005238"/>
<feature type="domain" description="MULE transposase" evidence="1">
    <location>
        <begin position="170"/>
        <end position="267"/>
    </location>
</feature>
<evidence type="ECO:0000313" key="2">
    <source>
        <dbReference type="EMBL" id="EDS26417.1"/>
    </source>
</evidence>
<evidence type="ECO:0000313" key="4">
    <source>
        <dbReference type="Proteomes" id="UP000002320"/>
    </source>
</evidence>
<dbReference type="InterPro" id="IPR018289">
    <property type="entry name" value="MULE_transposase_dom"/>
</dbReference>
<keyword evidence="4" id="KW-1185">Reference proteome</keyword>
<dbReference type="OrthoDB" id="7778943at2759"/>
<dbReference type="VEuPathDB" id="VectorBase:CPIJ005238"/>
<gene>
    <name evidence="3" type="primary">6037671</name>
    <name evidence="2" type="ORF">CpipJ_CPIJ005238</name>
</gene>
<dbReference type="AlphaFoldDB" id="B0WFS3"/>
<dbReference type="Gene3D" id="2.20.25.240">
    <property type="match status" value="1"/>
</dbReference>
<dbReference type="eggNOG" id="ENOG502S4S7">
    <property type="taxonomic scope" value="Eukaryota"/>
</dbReference>
<accession>B0WFS3</accession>
<name>B0WFS3_CULQU</name>
<proteinExistence type="predicted"/>
<dbReference type="OMA" id="FETHICM"/>
<evidence type="ECO:0000313" key="3">
    <source>
        <dbReference type="EnsemblMetazoa" id="CPIJ005238-PA"/>
    </source>
</evidence>
<evidence type="ECO:0000259" key="1">
    <source>
        <dbReference type="Pfam" id="PF10551"/>
    </source>
</evidence>
<organism>
    <name type="scientific">Culex quinquefasciatus</name>
    <name type="common">Southern house mosquito</name>
    <name type="synonym">Culex pungens</name>
    <dbReference type="NCBI Taxonomy" id="7176"/>
    <lineage>
        <taxon>Eukaryota</taxon>
        <taxon>Metazoa</taxon>
        <taxon>Ecdysozoa</taxon>
        <taxon>Arthropoda</taxon>
        <taxon>Hexapoda</taxon>
        <taxon>Insecta</taxon>
        <taxon>Pterygota</taxon>
        <taxon>Neoptera</taxon>
        <taxon>Endopterygota</taxon>
        <taxon>Diptera</taxon>
        <taxon>Nematocera</taxon>
        <taxon>Culicoidea</taxon>
        <taxon>Culicidae</taxon>
        <taxon>Culicinae</taxon>
        <taxon>Culicini</taxon>
        <taxon>Culex</taxon>
        <taxon>Culex</taxon>
    </lineage>
</organism>
<reference evidence="3" key="2">
    <citation type="submission" date="2021-02" db="UniProtKB">
        <authorList>
            <consortium name="EnsemblMetazoa"/>
        </authorList>
    </citation>
    <scope>IDENTIFICATION</scope>
    <source>
        <strain evidence="3">JHB</strain>
    </source>
</reference>
<dbReference type="EnsemblMetazoa" id="CPIJ005238-RA">
    <property type="protein sequence ID" value="CPIJ005238-PA"/>
    <property type="gene ID" value="CPIJ005238"/>
</dbReference>
<dbReference type="EMBL" id="DS231920">
    <property type="protein sequence ID" value="EDS26417.1"/>
    <property type="molecule type" value="Genomic_DNA"/>
</dbReference>
<dbReference type="Pfam" id="PF10551">
    <property type="entry name" value="MULE"/>
    <property type="match status" value="1"/>
</dbReference>
<reference evidence="2" key="1">
    <citation type="submission" date="2007-03" db="EMBL/GenBank/DDBJ databases">
        <title>Annotation of Culex pipiens quinquefasciatus.</title>
        <authorList>
            <consortium name="The Broad Institute Genome Sequencing Platform"/>
            <person name="Atkinson P.W."/>
            <person name="Hemingway J."/>
            <person name="Christensen B.M."/>
            <person name="Higgs S."/>
            <person name="Kodira C."/>
            <person name="Hannick L."/>
            <person name="Megy K."/>
            <person name="O'Leary S."/>
            <person name="Pearson M."/>
            <person name="Haas B.J."/>
            <person name="Mauceli E."/>
            <person name="Wortman J.R."/>
            <person name="Lee N.H."/>
            <person name="Guigo R."/>
            <person name="Stanke M."/>
            <person name="Alvarado L."/>
            <person name="Amedeo P."/>
            <person name="Antoine C.H."/>
            <person name="Arensburger P."/>
            <person name="Bidwell S.L."/>
            <person name="Crawford M."/>
            <person name="Camaro F."/>
            <person name="Devon K."/>
            <person name="Engels R."/>
            <person name="Hammond M."/>
            <person name="Howarth C."/>
            <person name="Koehrsen M."/>
            <person name="Lawson D."/>
            <person name="Montgomery P."/>
            <person name="Nene V."/>
            <person name="Nusbaum C."/>
            <person name="Puiu D."/>
            <person name="Romero-Severson J."/>
            <person name="Severson D.W."/>
            <person name="Shumway M."/>
            <person name="Sisk P."/>
            <person name="Stolte C."/>
            <person name="Zeng Q."/>
            <person name="Eisenstadt E."/>
            <person name="Fraser-Liggett C."/>
            <person name="Strausberg R."/>
            <person name="Galagan J."/>
            <person name="Birren B."/>
            <person name="Collins F.H."/>
        </authorList>
    </citation>
    <scope>NUCLEOTIDE SEQUENCE [LARGE SCALE GENOMIC DNA]</scope>
    <source>
        <strain evidence="2">JHB</strain>
    </source>
</reference>